<feature type="region of interest" description="Disordered" evidence="1">
    <location>
        <begin position="57"/>
        <end position="94"/>
    </location>
</feature>
<evidence type="ECO:0000256" key="1">
    <source>
        <dbReference type="SAM" id="MobiDB-lite"/>
    </source>
</evidence>
<sequence>MAELAIEQQKLDLEKTRLSLQIMQSRRVDFLGETAENPVERDFEKLQSWTAATERLGRSFGTPNGPTPAASTALPPYHHPAEPMHSTSRYTATSPRRNMFSGRRLRDTTPLTAQAESLNAHNSANDGVLFQYIPIVIHGNGKTVETVACFDSGSSGTFVDEELVAELGLKGNPHPLCIRWTGETEKNEKESVQLALKISGSGNDGKAFMLTKVHTIRHLALPRQSISGEQLKKKHEHLKYLPLTSYTNATPRLIIGLDNCHLMKLLRSVEDKTHEPAAVKTQRTSQKLPILANFSVPRNHYNYHICMYEMNNEPARDTAIRDFFTLESLGIPKTPANLLSKDERAMVMVTDGTKVITKRAYRGALMTFVFHAREIWRSSATNAYGQGSRKILAGSICEKMQDYEDKGYIRRCQPGEFSAQGTIDPERLIGEFRDDPATLKMIWKTSQLLAQMFWKKWISDYPPTITRRGKWINMVKPIAIGDIVIIVDSNMPRNSWPKGRVVEVIAAKDGQVRQATVQTSQGLIRRPATKIAVLDVKSSAPN</sequence>
<dbReference type="InterPro" id="IPR040676">
    <property type="entry name" value="DUF5641"/>
</dbReference>
<dbReference type="AlphaFoldDB" id="A0A182I8G8"/>
<feature type="compositionally biased region" description="Polar residues" evidence="1">
    <location>
        <begin position="85"/>
        <end position="94"/>
    </location>
</feature>
<evidence type="ECO:0000313" key="3">
    <source>
        <dbReference type="Proteomes" id="UP000075840"/>
    </source>
</evidence>
<keyword evidence="3" id="KW-1185">Reference proteome</keyword>
<dbReference type="PANTHER" id="PTHR47331:SF1">
    <property type="entry name" value="GAG-LIKE PROTEIN"/>
    <property type="match status" value="1"/>
</dbReference>
<protein>
    <submittedName>
        <fullName evidence="2">Uncharacterized protein</fullName>
    </submittedName>
</protein>
<dbReference type="EMBL" id="APCN01008752">
    <property type="status" value="NOT_ANNOTATED_CDS"/>
    <property type="molecule type" value="Genomic_DNA"/>
</dbReference>
<dbReference type="CDD" id="cd00303">
    <property type="entry name" value="retropepsin_like"/>
    <property type="match status" value="1"/>
</dbReference>
<dbReference type="EnsemblMetazoa" id="AARA009878-RA">
    <property type="protein sequence ID" value="AARA009878-PA"/>
    <property type="gene ID" value="AARA009878"/>
</dbReference>
<reference evidence="2" key="1">
    <citation type="submission" date="2022-08" db="UniProtKB">
        <authorList>
            <consortium name="EnsemblMetazoa"/>
        </authorList>
    </citation>
    <scope>IDENTIFICATION</scope>
    <source>
        <strain evidence="2">Dongola</strain>
    </source>
</reference>
<accession>A0A182I8G8</accession>
<dbReference type="PANTHER" id="PTHR47331">
    <property type="entry name" value="PHD-TYPE DOMAIN-CONTAINING PROTEIN"/>
    <property type="match status" value="1"/>
</dbReference>
<name>A0A182I8G8_ANOAR</name>
<proteinExistence type="predicted"/>
<dbReference type="Proteomes" id="UP000075840">
    <property type="component" value="Unassembled WGS sequence"/>
</dbReference>
<evidence type="ECO:0000313" key="2">
    <source>
        <dbReference type="EnsemblMetazoa" id="AARA009878-PA"/>
    </source>
</evidence>
<dbReference type="VEuPathDB" id="VectorBase:AARA009878"/>
<dbReference type="VEuPathDB" id="VectorBase:AARA21_012159"/>
<dbReference type="Pfam" id="PF18701">
    <property type="entry name" value="DUF5641"/>
    <property type="match status" value="1"/>
</dbReference>
<organism evidence="2 3">
    <name type="scientific">Anopheles arabiensis</name>
    <name type="common">Mosquito</name>
    <dbReference type="NCBI Taxonomy" id="7173"/>
    <lineage>
        <taxon>Eukaryota</taxon>
        <taxon>Metazoa</taxon>
        <taxon>Ecdysozoa</taxon>
        <taxon>Arthropoda</taxon>
        <taxon>Hexapoda</taxon>
        <taxon>Insecta</taxon>
        <taxon>Pterygota</taxon>
        <taxon>Neoptera</taxon>
        <taxon>Endopterygota</taxon>
        <taxon>Diptera</taxon>
        <taxon>Nematocera</taxon>
        <taxon>Culicoidea</taxon>
        <taxon>Culicidae</taxon>
        <taxon>Anophelinae</taxon>
        <taxon>Anopheles</taxon>
    </lineage>
</organism>